<sequence>MPLSVKNFAFILSAENFSSSSSWLQHFKGRFNIVGKTVSGESEDSNGGEIKKWLEQEWP</sequence>
<dbReference type="EMBL" id="CM023474">
    <property type="protein sequence ID" value="KAH7948775.1"/>
    <property type="molecule type" value="Genomic_DNA"/>
</dbReference>
<dbReference type="Proteomes" id="UP000821865">
    <property type="component" value="Chromosome 5"/>
</dbReference>
<evidence type="ECO:0000313" key="1">
    <source>
        <dbReference type="EMBL" id="KAH7948775.1"/>
    </source>
</evidence>
<reference evidence="1" key="1">
    <citation type="submission" date="2020-05" db="EMBL/GenBank/DDBJ databases">
        <title>Large-scale comparative analyses of tick genomes elucidate their genetic diversity and vector capacities.</title>
        <authorList>
            <person name="Jia N."/>
            <person name="Wang J."/>
            <person name="Shi W."/>
            <person name="Du L."/>
            <person name="Sun Y."/>
            <person name="Zhan W."/>
            <person name="Jiang J."/>
            <person name="Wang Q."/>
            <person name="Zhang B."/>
            <person name="Ji P."/>
            <person name="Sakyi L.B."/>
            <person name="Cui X."/>
            <person name="Yuan T."/>
            <person name="Jiang B."/>
            <person name="Yang W."/>
            <person name="Lam T.T.-Y."/>
            <person name="Chang Q."/>
            <person name="Ding S."/>
            <person name="Wang X."/>
            <person name="Zhu J."/>
            <person name="Ruan X."/>
            <person name="Zhao L."/>
            <person name="Wei J."/>
            <person name="Que T."/>
            <person name="Du C."/>
            <person name="Cheng J."/>
            <person name="Dai P."/>
            <person name="Han X."/>
            <person name="Huang E."/>
            <person name="Gao Y."/>
            <person name="Liu J."/>
            <person name="Shao H."/>
            <person name="Ye R."/>
            <person name="Li L."/>
            <person name="Wei W."/>
            <person name="Wang X."/>
            <person name="Wang C."/>
            <person name="Yang T."/>
            <person name="Huo Q."/>
            <person name="Li W."/>
            <person name="Guo W."/>
            <person name="Chen H."/>
            <person name="Zhou L."/>
            <person name="Ni X."/>
            <person name="Tian J."/>
            <person name="Zhou Y."/>
            <person name="Sheng Y."/>
            <person name="Liu T."/>
            <person name="Pan Y."/>
            <person name="Xia L."/>
            <person name="Li J."/>
            <person name="Zhao F."/>
            <person name="Cao W."/>
        </authorList>
    </citation>
    <scope>NUCLEOTIDE SEQUENCE</scope>
    <source>
        <strain evidence="1">Dsil-2018</strain>
    </source>
</reference>
<name>A0ACB8CP34_DERSI</name>
<comment type="caution">
    <text evidence="1">The sequence shown here is derived from an EMBL/GenBank/DDBJ whole genome shotgun (WGS) entry which is preliminary data.</text>
</comment>
<proteinExistence type="predicted"/>
<keyword evidence="2" id="KW-1185">Reference proteome</keyword>
<evidence type="ECO:0000313" key="2">
    <source>
        <dbReference type="Proteomes" id="UP000821865"/>
    </source>
</evidence>
<protein>
    <submittedName>
        <fullName evidence="1">Uncharacterized protein</fullName>
    </submittedName>
</protein>
<gene>
    <name evidence="1" type="ORF">HPB49_002145</name>
</gene>
<accession>A0ACB8CP34</accession>
<organism evidence="1 2">
    <name type="scientific">Dermacentor silvarum</name>
    <name type="common">Tick</name>
    <dbReference type="NCBI Taxonomy" id="543639"/>
    <lineage>
        <taxon>Eukaryota</taxon>
        <taxon>Metazoa</taxon>
        <taxon>Ecdysozoa</taxon>
        <taxon>Arthropoda</taxon>
        <taxon>Chelicerata</taxon>
        <taxon>Arachnida</taxon>
        <taxon>Acari</taxon>
        <taxon>Parasitiformes</taxon>
        <taxon>Ixodida</taxon>
        <taxon>Ixodoidea</taxon>
        <taxon>Ixodidae</taxon>
        <taxon>Rhipicephalinae</taxon>
        <taxon>Dermacentor</taxon>
    </lineage>
</organism>